<dbReference type="InterPro" id="IPR019734">
    <property type="entry name" value="TPR_rpt"/>
</dbReference>
<keyword evidence="1" id="KW-0802">TPR repeat</keyword>
<dbReference type="SUPFAM" id="SSF48452">
    <property type="entry name" value="TPR-like"/>
    <property type="match status" value="1"/>
</dbReference>
<proteinExistence type="predicted"/>
<dbReference type="EMBL" id="LN679998">
    <property type="protein sequence ID" value="CEJ74585.1"/>
    <property type="molecule type" value="Genomic_DNA"/>
</dbReference>
<dbReference type="PROSITE" id="PS50005">
    <property type="entry name" value="TPR"/>
    <property type="match status" value="1"/>
</dbReference>
<evidence type="ECO:0000256" key="1">
    <source>
        <dbReference type="PROSITE-ProRule" id="PRU00339"/>
    </source>
</evidence>
<dbReference type="Gene3D" id="1.25.40.10">
    <property type="entry name" value="Tetratricopeptide repeat domain"/>
    <property type="match status" value="1"/>
</dbReference>
<dbReference type="GeneID" id="97538301"/>
<name>A0ABM9RR93_PARSO</name>
<dbReference type="Proteomes" id="UP000032811">
    <property type="component" value="Chromosome 1"/>
</dbReference>
<reference evidence="2 3" key="1">
    <citation type="submission" date="2014-11" db="EMBL/GenBank/DDBJ databases">
        <authorList>
            <person name="Aslett M.A."/>
            <person name="De Silva N."/>
        </authorList>
    </citation>
    <scope>NUCLEOTIDE SEQUENCE [LARGE SCALE GENOMIC DNA]</scope>
    <source>
        <strain evidence="2 3">ATCC9714</strain>
    </source>
</reference>
<dbReference type="SMART" id="SM00028">
    <property type="entry name" value="TPR"/>
    <property type="match status" value="3"/>
</dbReference>
<feature type="repeat" description="TPR" evidence="1">
    <location>
        <begin position="37"/>
        <end position="70"/>
    </location>
</feature>
<protein>
    <submittedName>
        <fullName evidence="2">TPR repeat family protein</fullName>
    </submittedName>
</protein>
<organism evidence="2 3">
    <name type="scientific">Paraclostridium sordellii</name>
    <name type="common">Clostridium sordellii</name>
    <dbReference type="NCBI Taxonomy" id="1505"/>
    <lineage>
        <taxon>Bacteria</taxon>
        <taxon>Bacillati</taxon>
        <taxon>Bacillota</taxon>
        <taxon>Clostridia</taxon>
        <taxon>Peptostreptococcales</taxon>
        <taxon>Peptostreptococcaceae</taxon>
        <taxon>Paraclostridium</taxon>
    </lineage>
</organism>
<dbReference type="InterPro" id="IPR011990">
    <property type="entry name" value="TPR-like_helical_dom_sf"/>
</dbReference>
<accession>A0ABM9RR93</accession>
<evidence type="ECO:0000313" key="3">
    <source>
        <dbReference type="Proteomes" id="UP000032811"/>
    </source>
</evidence>
<gene>
    <name evidence="2" type="ORF">ATCC9714_24731</name>
</gene>
<evidence type="ECO:0000313" key="2">
    <source>
        <dbReference type="EMBL" id="CEJ74585.1"/>
    </source>
</evidence>
<sequence>MNKQIIEEIKLFIEQDNIDAAKEYLEKYESDYENFKIEIYSIKSIIYIKENKFNYAEEFINKGLAIDPTNIDLLYNLAYLKFLQSDIEASYRCYLDCYINCRDKDLKQEVINILEQLQFSIDKNKLGFITIWIENYNDNIRFLKNNKFRIYKMNLEDLYQLMKENFMQNIFCYIVFDEFVHISELKALNIYGKLVYNCRKNLYLDKTDYLNETSNIYNEMVCCSESDIIITDDIYIYITKKLLEDNGKIYFIKDINLNNYNEMLIELFLSIYKSQPYKVYNICDEFLENQDYEYLKSIYRIVENKEKTEKDIEYIKQIYKKNNNDEFIFIIYINLLLKLEKVDECIELITESNYVKNIFISELKYLKKIGNKELIKFMINLSLNNYSNIVDNIYTNDYYKLSNLYYTLGYLDESFENYKKVLIYQNELRDSIIVNQNLKFLRTKI</sequence>
<keyword evidence="3" id="KW-1185">Reference proteome</keyword>
<dbReference type="RefSeq" id="WP_054630134.1">
    <property type="nucleotide sequence ID" value="NZ_CDNJ01000003.1"/>
</dbReference>